<dbReference type="PANTHER" id="PTHR39160:SF4">
    <property type="entry name" value="RESUSCITATION-PROMOTING FACTOR RPFB"/>
    <property type="match status" value="1"/>
</dbReference>
<dbReference type="InterPro" id="IPR007137">
    <property type="entry name" value="DUF348"/>
</dbReference>
<feature type="domain" description="G5" evidence="2">
    <location>
        <begin position="146"/>
        <end position="226"/>
    </location>
</feature>
<gene>
    <name evidence="3" type="ORF">KQI88_08625</name>
</gene>
<name>A0ABS6G1Y8_9FIRM</name>
<dbReference type="Pfam" id="PF07501">
    <property type="entry name" value="G5"/>
    <property type="match status" value="1"/>
</dbReference>
<dbReference type="Pfam" id="PF03990">
    <property type="entry name" value="DUF348"/>
    <property type="match status" value="2"/>
</dbReference>
<evidence type="ECO:0000313" key="3">
    <source>
        <dbReference type="EMBL" id="MBU5676479.1"/>
    </source>
</evidence>
<protein>
    <submittedName>
        <fullName evidence="3">DUF348 domain-containing protein</fullName>
    </submittedName>
</protein>
<dbReference type="InterPro" id="IPR051933">
    <property type="entry name" value="Resuscitation_pf_RpfB"/>
</dbReference>
<dbReference type="InterPro" id="IPR011098">
    <property type="entry name" value="G5_dom"/>
</dbReference>
<dbReference type="EMBL" id="JAHLQK010000003">
    <property type="protein sequence ID" value="MBU5676479.1"/>
    <property type="molecule type" value="Genomic_DNA"/>
</dbReference>
<dbReference type="SMART" id="SM01208">
    <property type="entry name" value="G5"/>
    <property type="match status" value="1"/>
</dbReference>
<comment type="caution">
    <text evidence="3">The sequence shown here is derived from an EMBL/GenBank/DDBJ whole genome shotgun (WGS) entry which is preliminary data.</text>
</comment>
<keyword evidence="4" id="KW-1185">Reference proteome</keyword>
<dbReference type="Pfam" id="PF06725">
    <property type="entry name" value="3D"/>
    <property type="match status" value="1"/>
</dbReference>
<evidence type="ECO:0000256" key="1">
    <source>
        <dbReference type="ARBA" id="ARBA00022729"/>
    </source>
</evidence>
<accession>A0ABS6G1Y8</accession>
<organism evidence="3 4">
    <name type="scientific">Alkaliphilus flagellatus</name>
    <dbReference type="NCBI Taxonomy" id="2841507"/>
    <lineage>
        <taxon>Bacteria</taxon>
        <taxon>Bacillati</taxon>
        <taxon>Bacillota</taxon>
        <taxon>Clostridia</taxon>
        <taxon>Peptostreptococcales</taxon>
        <taxon>Natronincolaceae</taxon>
        <taxon>Alkaliphilus</taxon>
    </lineage>
</organism>
<reference evidence="3 4" key="1">
    <citation type="submission" date="2021-06" db="EMBL/GenBank/DDBJ databases">
        <authorList>
            <person name="Sun Q."/>
            <person name="Li D."/>
        </authorList>
    </citation>
    <scope>NUCLEOTIDE SEQUENCE [LARGE SCALE GENOMIC DNA]</scope>
    <source>
        <strain evidence="3 4">MSJ-5</strain>
    </source>
</reference>
<dbReference type="PANTHER" id="PTHR39160">
    <property type="entry name" value="CELL WALL-BINDING PROTEIN YOCH"/>
    <property type="match status" value="1"/>
</dbReference>
<dbReference type="PROSITE" id="PS51109">
    <property type="entry name" value="G5"/>
    <property type="match status" value="1"/>
</dbReference>
<dbReference type="InterPro" id="IPR059180">
    <property type="entry name" value="3D_YorM"/>
</dbReference>
<proteinExistence type="predicted"/>
<dbReference type="CDD" id="cd14667">
    <property type="entry name" value="3D_containing_proteins"/>
    <property type="match status" value="1"/>
</dbReference>
<dbReference type="Proteomes" id="UP000779508">
    <property type="component" value="Unassembled WGS sequence"/>
</dbReference>
<evidence type="ECO:0000313" key="4">
    <source>
        <dbReference type="Proteomes" id="UP000779508"/>
    </source>
</evidence>
<keyword evidence="1" id="KW-0732">Signal</keyword>
<sequence>MQSHLSSNKIFSKKTLIVAVVVSLLLLGVAFFGLQNTIVIAHDGQEIQVSTLASTVEDVLRKQNIVIEKGDKVIPNLNEKIKDGTRIVIHRAFEIKLIDGTVEKNVLTAENNVEDLIDSLNIQLQEEDRIEPMLEEPIREGDVVTITRVTREVVVETQELPFQTVFKNNKDLEKGKTQKVQEGKKGLREVKLEVLYENGVEVAKKIVEENVVEGAVNEIIEKGTATLLATSRGDTRKYSEVLTMTATAYHAGYSSTGKNPGDKYYGLTASGTKVRPGVVAVDPKVIPLGTKLYIESTDGTSHYGLASAEDTGGAIKGNKVDLFFETPQEVKKFGRRKVKVYVLE</sequence>
<dbReference type="InterPro" id="IPR010611">
    <property type="entry name" value="3D_dom"/>
</dbReference>
<dbReference type="RefSeq" id="WP_216416270.1">
    <property type="nucleotide sequence ID" value="NZ_JAHLQK010000003.1"/>
</dbReference>
<evidence type="ECO:0000259" key="2">
    <source>
        <dbReference type="PROSITE" id="PS51109"/>
    </source>
</evidence>